<dbReference type="GO" id="GO:0046452">
    <property type="term" value="P:dihydrofolate metabolic process"/>
    <property type="evidence" value="ECO:0007669"/>
    <property type="project" value="TreeGrafter"/>
</dbReference>
<comment type="similarity">
    <text evidence="2 8 9">Belongs to the dihydrofolate reductase family.</text>
</comment>
<dbReference type="PIRSF" id="PIRSF000194">
    <property type="entry name" value="DHFR"/>
    <property type="match status" value="1"/>
</dbReference>
<evidence type="ECO:0000313" key="11">
    <source>
        <dbReference type="EMBL" id="MDO6423425.1"/>
    </source>
</evidence>
<evidence type="ECO:0000256" key="7">
    <source>
        <dbReference type="ARBA" id="ARBA00025067"/>
    </source>
</evidence>
<proteinExistence type="inferred from homology"/>
<dbReference type="GO" id="GO:0046655">
    <property type="term" value="P:folic acid metabolic process"/>
    <property type="evidence" value="ECO:0007669"/>
    <property type="project" value="TreeGrafter"/>
</dbReference>
<evidence type="ECO:0000256" key="2">
    <source>
        <dbReference type="ARBA" id="ARBA00009539"/>
    </source>
</evidence>
<dbReference type="PROSITE" id="PS51330">
    <property type="entry name" value="DHFR_2"/>
    <property type="match status" value="1"/>
</dbReference>
<dbReference type="PANTHER" id="PTHR48069:SF3">
    <property type="entry name" value="DIHYDROFOLATE REDUCTASE"/>
    <property type="match status" value="1"/>
</dbReference>
<name>A0AAW7X820_9GAMM</name>
<comment type="function">
    <text evidence="7 8">Key enzyme in folate metabolism. Catalyzes an essential reaction for de novo glycine and purine synthesis, and for DNA precursor synthesis.</text>
</comment>
<gene>
    <name evidence="11" type="ORF">Q4521_13175</name>
</gene>
<comment type="caution">
    <text evidence="11">The sequence shown here is derived from an EMBL/GenBank/DDBJ whole genome shotgun (WGS) entry which is preliminary data.</text>
</comment>
<dbReference type="Proteomes" id="UP001169760">
    <property type="component" value="Unassembled WGS sequence"/>
</dbReference>
<dbReference type="InterPro" id="IPR012259">
    <property type="entry name" value="DHFR"/>
</dbReference>
<keyword evidence="6 8" id="KW-0560">Oxidoreductase</keyword>
<reference evidence="11" key="1">
    <citation type="submission" date="2023-07" db="EMBL/GenBank/DDBJ databases">
        <title>Genome content predicts the carbon catabolic preferences of heterotrophic bacteria.</title>
        <authorList>
            <person name="Gralka M."/>
        </authorList>
    </citation>
    <scope>NUCLEOTIDE SEQUENCE</scope>
    <source>
        <strain evidence="11">I3M17_2</strain>
    </source>
</reference>
<evidence type="ECO:0000256" key="1">
    <source>
        <dbReference type="ARBA" id="ARBA00004903"/>
    </source>
</evidence>
<comment type="pathway">
    <text evidence="1 8">Cofactor biosynthesis; tetrahydrofolate biosynthesis; 5,6,7,8-tetrahydrofolate from 7,8-dihydrofolate: step 1/1.</text>
</comment>
<dbReference type="EMBL" id="JAUOPB010000009">
    <property type="protein sequence ID" value="MDO6423425.1"/>
    <property type="molecule type" value="Genomic_DNA"/>
</dbReference>
<dbReference type="GO" id="GO:0004146">
    <property type="term" value="F:dihydrofolate reductase activity"/>
    <property type="evidence" value="ECO:0007669"/>
    <property type="project" value="UniProtKB-EC"/>
</dbReference>
<dbReference type="FunFam" id="3.40.430.10:FF:000001">
    <property type="entry name" value="Dihydrofolate reductase"/>
    <property type="match status" value="1"/>
</dbReference>
<dbReference type="Pfam" id="PF00186">
    <property type="entry name" value="DHFR_1"/>
    <property type="match status" value="1"/>
</dbReference>
<evidence type="ECO:0000313" key="12">
    <source>
        <dbReference type="Proteomes" id="UP001169760"/>
    </source>
</evidence>
<dbReference type="InterPro" id="IPR017925">
    <property type="entry name" value="DHFR_CS"/>
</dbReference>
<dbReference type="GO" id="GO:0070401">
    <property type="term" value="F:NADP+ binding"/>
    <property type="evidence" value="ECO:0007669"/>
    <property type="project" value="UniProtKB-ARBA"/>
</dbReference>
<evidence type="ECO:0000256" key="5">
    <source>
        <dbReference type="ARBA" id="ARBA00022857"/>
    </source>
</evidence>
<keyword evidence="5 8" id="KW-0521">NADP</keyword>
<dbReference type="RefSeq" id="WP_216064665.1">
    <property type="nucleotide sequence ID" value="NZ_JAHKPP010000032.1"/>
</dbReference>
<comment type="catalytic activity">
    <reaction evidence="8">
        <text>(6S)-5,6,7,8-tetrahydrofolate + NADP(+) = 7,8-dihydrofolate + NADPH + H(+)</text>
        <dbReference type="Rhea" id="RHEA:15009"/>
        <dbReference type="ChEBI" id="CHEBI:15378"/>
        <dbReference type="ChEBI" id="CHEBI:57451"/>
        <dbReference type="ChEBI" id="CHEBI:57453"/>
        <dbReference type="ChEBI" id="CHEBI:57783"/>
        <dbReference type="ChEBI" id="CHEBI:58349"/>
        <dbReference type="EC" id="1.5.1.3"/>
    </reaction>
</comment>
<dbReference type="PROSITE" id="PS00075">
    <property type="entry name" value="DHFR_1"/>
    <property type="match status" value="1"/>
</dbReference>
<dbReference type="PANTHER" id="PTHR48069">
    <property type="entry name" value="DIHYDROFOLATE REDUCTASE"/>
    <property type="match status" value="1"/>
</dbReference>
<dbReference type="CDD" id="cd00209">
    <property type="entry name" value="DHFR"/>
    <property type="match status" value="1"/>
</dbReference>
<dbReference type="EC" id="1.5.1.3" evidence="3 8"/>
<sequence length="171" mass="19240">MELVIVVAAAQNGVIGINNTLPWRISADLQHFKQVTIGHPIIMGRKTYDSIGKPLPGRTTIVVTRQADWQAEGYEDQVKVAYSLEGAMELAEQIAAQMGVAEAMLVGGAQLYRQALERVSKVHLTRVHTEIEGDAWFPELDGNIWAEVQCVRYKADEKNEYDYSFVELHRR</sequence>
<accession>A0AAW7X820</accession>
<protein>
    <recommendedName>
        <fullName evidence="3 8">Dihydrofolate reductase</fullName>
        <ecNumber evidence="3 8">1.5.1.3</ecNumber>
    </recommendedName>
</protein>
<dbReference type="GO" id="GO:0006730">
    <property type="term" value="P:one-carbon metabolic process"/>
    <property type="evidence" value="ECO:0007669"/>
    <property type="project" value="UniProtKB-KW"/>
</dbReference>
<organism evidence="11 12">
    <name type="scientific">Saccharophagus degradans</name>
    <dbReference type="NCBI Taxonomy" id="86304"/>
    <lineage>
        <taxon>Bacteria</taxon>
        <taxon>Pseudomonadati</taxon>
        <taxon>Pseudomonadota</taxon>
        <taxon>Gammaproteobacteria</taxon>
        <taxon>Cellvibrionales</taxon>
        <taxon>Cellvibrionaceae</taxon>
        <taxon>Saccharophagus</taxon>
    </lineage>
</organism>
<evidence type="ECO:0000259" key="10">
    <source>
        <dbReference type="PROSITE" id="PS51330"/>
    </source>
</evidence>
<dbReference type="AlphaFoldDB" id="A0AAW7X820"/>
<evidence type="ECO:0000256" key="3">
    <source>
        <dbReference type="ARBA" id="ARBA00012856"/>
    </source>
</evidence>
<evidence type="ECO:0000256" key="4">
    <source>
        <dbReference type="ARBA" id="ARBA00022563"/>
    </source>
</evidence>
<dbReference type="InterPro" id="IPR001796">
    <property type="entry name" value="DHFR_dom"/>
</dbReference>
<feature type="domain" description="DHFR" evidence="10">
    <location>
        <begin position="2"/>
        <end position="170"/>
    </location>
</feature>
<evidence type="ECO:0000256" key="9">
    <source>
        <dbReference type="RuleBase" id="RU004474"/>
    </source>
</evidence>
<evidence type="ECO:0000256" key="6">
    <source>
        <dbReference type="ARBA" id="ARBA00023002"/>
    </source>
</evidence>
<dbReference type="GO" id="GO:0005829">
    <property type="term" value="C:cytosol"/>
    <property type="evidence" value="ECO:0007669"/>
    <property type="project" value="TreeGrafter"/>
</dbReference>
<keyword evidence="4 8" id="KW-0554">One-carbon metabolism</keyword>
<dbReference type="GO" id="GO:0046654">
    <property type="term" value="P:tetrahydrofolate biosynthetic process"/>
    <property type="evidence" value="ECO:0007669"/>
    <property type="project" value="InterPro"/>
</dbReference>
<evidence type="ECO:0000256" key="8">
    <source>
        <dbReference type="PIRNR" id="PIRNR000194"/>
    </source>
</evidence>